<evidence type="ECO:0000313" key="8">
    <source>
        <dbReference type="Proteomes" id="UP001551658"/>
    </source>
</evidence>
<dbReference type="InterPro" id="IPR036390">
    <property type="entry name" value="WH_DNA-bd_sf"/>
</dbReference>
<keyword evidence="4" id="KW-0010">Activator</keyword>
<dbReference type="EMBL" id="JBFAIH010000002">
    <property type="protein sequence ID" value="MEV0362104.1"/>
    <property type="molecule type" value="Genomic_DNA"/>
</dbReference>
<dbReference type="SUPFAM" id="SSF46785">
    <property type="entry name" value="Winged helix' DNA-binding domain"/>
    <property type="match status" value="1"/>
</dbReference>
<dbReference type="Pfam" id="PF03466">
    <property type="entry name" value="LysR_substrate"/>
    <property type="match status" value="1"/>
</dbReference>
<comment type="similarity">
    <text evidence="1">Belongs to the LysR transcriptional regulatory family.</text>
</comment>
<dbReference type="Pfam" id="PF00126">
    <property type="entry name" value="HTH_1"/>
    <property type="match status" value="1"/>
</dbReference>
<dbReference type="PROSITE" id="PS50931">
    <property type="entry name" value="HTH_LYSR"/>
    <property type="match status" value="1"/>
</dbReference>
<reference evidence="7 8" key="1">
    <citation type="submission" date="2024-06" db="EMBL/GenBank/DDBJ databases">
        <title>The Natural Products Discovery Center: Release of the First 8490 Sequenced Strains for Exploring Actinobacteria Biosynthetic Diversity.</title>
        <authorList>
            <person name="Kalkreuter E."/>
            <person name="Kautsar S.A."/>
            <person name="Yang D."/>
            <person name="Bader C.D."/>
            <person name="Teijaro C.N."/>
            <person name="Fluegel L."/>
            <person name="Davis C.M."/>
            <person name="Simpson J.R."/>
            <person name="Lauterbach L."/>
            <person name="Steele A.D."/>
            <person name="Gui C."/>
            <person name="Meng S."/>
            <person name="Li G."/>
            <person name="Viehrig K."/>
            <person name="Ye F."/>
            <person name="Su P."/>
            <person name="Kiefer A.F."/>
            <person name="Nichols A."/>
            <person name="Cepeda A.J."/>
            <person name="Yan W."/>
            <person name="Fan B."/>
            <person name="Jiang Y."/>
            <person name="Adhikari A."/>
            <person name="Zheng C.-J."/>
            <person name="Schuster L."/>
            <person name="Cowan T.M."/>
            <person name="Smanski M.J."/>
            <person name="Chevrette M.G."/>
            <person name="De Carvalho L.P.S."/>
            <person name="Shen B."/>
        </authorList>
    </citation>
    <scope>NUCLEOTIDE SEQUENCE [LARGE SCALE GENOMIC DNA]</scope>
    <source>
        <strain evidence="7 8">NPDC050671</strain>
    </source>
</reference>
<dbReference type="PANTHER" id="PTHR30346">
    <property type="entry name" value="TRANSCRIPTIONAL DUAL REGULATOR HCAR-RELATED"/>
    <property type="match status" value="1"/>
</dbReference>
<dbReference type="Gene3D" id="3.40.190.10">
    <property type="entry name" value="Periplasmic binding protein-like II"/>
    <property type="match status" value="2"/>
</dbReference>
<organism evidence="7 8">
    <name type="scientific">Nocardia fusca</name>
    <dbReference type="NCBI Taxonomy" id="941183"/>
    <lineage>
        <taxon>Bacteria</taxon>
        <taxon>Bacillati</taxon>
        <taxon>Actinomycetota</taxon>
        <taxon>Actinomycetes</taxon>
        <taxon>Mycobacteriales</taxon>
        <taxon>Nocardiaceae</taxon>
        <taxon>Nocardia</taxon>
    </lineage>
</organism>
<keyword evidence="8" id="KW-1185">Reference proteome</keyword>
<keyword evidence="2" id="KW-0805">Transcription regulation</keyword>
<evidence type="ECO:0000256" key="4">
    <source>
        <dbReference type="ARBA" id="ARBA00023159"/>
    </source>
</evidence>
<dbReference type="Gene3D" id="1.10.10.10">
    <property type="entry name" value="Winged helix-like DNA-binding domain superfamily/Winged helix DNA-binding domain"/>
    <property type="match status" value="1"/>
</dbReference>
<protein>
    <submittedName>
        <fullName evidence="7">LysR family transcriptional regulator</fullName>
    </submittedName>
</protein>
<evidence type="ECO:0000313" key="7">
    <source>
        <dbReference type="EMBL" id="MEV0362104.1"/>
    </source>
</evidence>
<dbReference type="InterPro" id="IPR005119">
    <property type="entry name" value="LysR_subst-bd"/>
</dbReference>
<comment type="caution">
    <text evidence="7">The sequence shown here is derived from an EMBL/GenBank/DDBJ whole genome shotgun (WGS) entry which is preliminary data.</text>
</comment>
<dbReference type="RefSeq" id="WP_357974019.1">
    <property type="nucleotide sequence ID" value="NZ_JBFAIH010000002.1"/>
</dbReference>
<dbReference type="SUPFAM" id="SSF53850">
    <property type="entry name" value="Periplasmic binding protein-like II"/>
    <property type="match status" value="1"/>
</dbReference>
<name>A0ABV3F316_9NOCA</name>
<accession>A0ABV3F316</accession>
<proteinExistence type="inferred from homology"/>
<dbReference type="InterPro" id="IPR000847">
    <property type="entry name" value="LysR_HTH_N"/>
</dbReference>
<evidence type="ECO:0000256" key="1">
    <source>
        <dbReference type="ARBA" id="ARBA00009437"/>
    </source>
</evidence>
<keyword evidence="5" id="KW-0804">Transcription</keyword>
<sequence length="339" mass="36315">MPILAFRALRHTSCGLQSTSHTPSRKVKKTPLLIQLYGGCMGRLTVRHLELFAALPRHSTLAEAAAALHISESGLSQAVSEIERIVGEQLCVRRKAKGLQLTPAGQYFARRAGHLADEVDSLVGDLAATRGEITGPVRVGCYVGFADTVLPATLAHFAEHHPRARIGVQVGGDDELLPALADGRLDFAVLYDMFLPSDLNKQVVYETEVMAVLPADHRLATLPSVALSDLAEESLVLLDSAPSTANTHRIFADLDLQPNVGIAAPTIELVRALVGRGVGYGLLMSRPNPPTTTTEGTTVVTRPLCPRAGQTTVVAAWPKHMTLGPRARVFLDRLAISLS</sequence>
<evidence type="ECO:0000256" key="2">
    <source>
        <dbReference type="ARBA" id="ARBA00023015"/>
    </source>
</evidence>
<dbReference type="Proteomes" id="UP001551658">
    <property type="component" value="Unassembled WGS sequence"/>
</dbReference>
<evidence type="ECO:0000256" key="5">
    <source>
        <dbReference type="ARBA" id="ARBA00023163"/>
    </source>
</evidence>
<dbReference type="PANTHER" id="PTHR30346:SF0">
    <property type="entry name" value="HCA OPERON TRANSCRIPTIONAL ACTIVATOR HCAR"/>
    <property type="match status" value="1"/>
</dbReference>
<evidence type="ECO:0000256" key="3">
    <source>
        <dbReference type="ARBA" id="ARBA00023125"/>
    </source>
</evidence>
<evidence type="ECO:0000259" key="6">
    <source>
        <dbReference type="PROSITE" id="PS50931"/>
    </source>
</evidence>
<keyword evidence="3" id="KW-0238">DNA-binding</keyword>
<feature type="domain" description="HTH lysR-type" evidence="6">
    <location>
        <begin position="44"/>
        <end position="102"/>
    </location>
</feature>
<gene>
    <name evidence="7" type="ORF">AB0H72_05305</name>
</gene>
<dbReference type="InterPro" id="IPR036388">
    <property type="entry name" value="WH-like_DNA-bd_sf"/>
</dbReference>